<dbReference type="Gene3D" id="3.40.190.10">
    <property type="entry name" value="Periplasmic binding protein-like II"/>
    <property type="match status" value="2"/>
</dbReference>
<gene>
    <name evidence="6" type="ORF">QFZ56_000315</name>
</gene>
<dbReference type="InterPro" id="IPR005119">
    <property type="entry name" value="LysR_subst-bd"/>
</dbReference>
<dbReference type="CDD" id="cd05466">
    <property type="entry name" value="PBP2_LTTR_substrate"/>
    <property type="match status" value="1"/>
</dbReference>
<dbReference type="InterPro" id="IPR036388">
    <property type="entry name" value="WH-like_DNA-bd_sf"/>
</dbReference>
<dbReference type="PANTHER" id="PTHR30346">
    <property type="entry name" value="TRANSCRIPTIONAL DUAL REGULATOR HCAR-RELATED"/>
    <property type="match status" value="1"/>
</dbReference>
<keyword evidence="3 6" id="KW-0238">DNA-binding</keyword>
<proteinExistence type="inferred from homology"/>
<comment type="caution">
    <text evidence="6">The sequence shown here is derived from an EMBL/GenBank/DDBJ whole genome shotgun (WGS) entry which is preliminary data.</text>
</comment>
<dbReference type="RefSeq" id="WP_307039333.1">
    <property type="nucleotide sequence ID" value="NZ_JAUSYA010000001.1"/>
</dbReference>
<dbReference type="PROSITE" id="PS50931">
    <property type="entry name" value="HTH_LYSR"/>
    <property type="match status" value="1"/>
</dbReference>
<sequence length="298" mass="31772">MKLNQCAAFVAIADTGTFTNAARALGVSQSAVSHAIAGLESELGVTLMVRDRSGVELTDAGRRALEPARGVVAQADRVRRAVRGTDAEPEGTLRIGTSQSFAARLLPALMSELHMRYPRLRIELREGGDAQIAQWLRTRGIDLGIVSLPKRGLVTAPLLQDEMFAVLPVHHPLSPQPELRIAGLAGEPFLMPVGGVETMVRAAFRTAGLEPEVTHQVRDINALLAMVSAGLGTTVIPWLALPPALPEVRLVPLSPAVVRHLGIGTRPGAEESPVVGAFVHAARSLALRSDWRRLPVAV</sequence>
<dbReference type="SUPFAM" id="SSF53850">
    <property type="entry name" value="Periplasmic binding protein-like II"/>
    <property type="match status" value="1"/>
</dbReference>
<feature type="domain" description="HTH lysR-type" evidence="5">
    <location>
        <begin position="1"/>
        <end position="58"/>
    </location>
</feature>
<reference evidence="6 7" key="1">
    <citation type="submission" date="2023-07" db="EMBL/GenBank/DDBJ databases">
        <title>Comparative genomics of wheat-associated soil bacteria to identify genetic determinants of phenazine resistance.</title>
        <authorList>
            <person name="Mouncey N."/>
        </authorList>
    </citation>
    <scope>NUCLEOTIDE SEQUENCE [LARGE SCALE GENOMIC DNA]</scope>
    <source>
        <strain evidence="6 7">W4I19-2</strain>
    </source>
</reference>
<evidence type="ECO:0000256" key="2">
    <source>
        <dbReference type="ARBA" id="ARBA00023015"/>
    </source>
</evidence>
<dbReference type="Gene3D" id="1.10.10.10">
    <property type="entry name" value="Winged helix-like DNA-binding domain superfamily/Winged helix DNA-binding domain"/>
    <property type="match status" value="1"/>
</dbReference>
<dbReference type="Pfam" id="PF00126">
    <property type="entry name" value="HTH_1"/>
    <property type="match status" value="1"/>
</dbReference>
<dbReference type="InterPro" id="IPR036390">
    <property type="entry name" value="WH_DNA-bd_sf"/>
</dbReference>
<dbReference type="GO" id="GO:0003677">
    <property type="term" value="F:DNA binding"/>
    <property type="evidence" value="ECO:0007669"/>
    <property type="project" value="UniProtKB-KW"/>
</dbReference>
<dbReference type="SUPFAM" id="SSF46785">
    <property type="entry name" value="Winged helix' DNA-binding domain"/>
    <property type="match status" value="1"/>
</dbReference>
<evidence type="ECO:0000313" key="6">
    <source>
        <dbReference type="EMBL" id="MDQ0681352.1"/>
    </source>
</evidence>
<evidence type="ECO:0000256" key="4">
    <source>
        <dbReference type="ARBA" id="ARBA00023163"/>
    </source>
</evidence>
<protein>
    <submittedName>
        <fullName evidence="6">DNA-binding transcriptional LysR family regulator</fullName>
    </submittedName>
</protein>
<dbReference type="PRINTS" id="PR00039">
    <property type="entry name" value="HTHLYSR"/>
</dbReference>
<dbReference type="InterPro" id="IPR000847">
    <property type="entry name" value="LysR_HTH_N"/>
</dbReference>
<name>A0ABU0PSH7_STRAH</name>
<comment type="similarity">
    <text evidence="1">Belongs to the LysR transcriptional regulatory family.</text>
</comment>
<organism evidence="6 7">
    <name type="scientific">Streptomyces achromogenes</name>
    <dbReference type="NCBI Taxonomy" id="67255"/>
    <lineage>
        <taxon>Bacteria</taxon>
        <taxon>Bacillati</taxon>
        <taxon>Actinomycetota</taxon>
        <taxon>Actinomycetes</taxon>
        <taxon>Kitasatosporales</taxon>
        <taxon>Streptomycetaceae</taxon>
        <taxon>Streptomyces</taxon>
    </lineage>
</organism>
<dbReference type="PANTHER" id="PTHR30346:SF28">
    <property type="entry name" value="HTH-TYPE TRANSCRIPTIONAL REGULATOR CYNR"/>
    <property type="match status" value="1"/>
</dbReference>
<accession>A0ABU0PSH7</accession>
<evidence type="ECO:0000259" key="5">
    <source>
        <dbReference type="PROSITE" id="PS50931"/>
    </source>
</evidence>
<evidence type="ECO:0000313" key="7">
    <source>
        <dbReference type="Proteomes" id="UP001243364"/>
    </source>
</evidence>
<keyword evidence="4" id="KW-0804">Transcription</keyword>
<dbReference type="EMBL" id="JAUSYA010000001">
    <property type="protein sequence ID" value="MDQ0681352.1"/>
    <property type="molecule type" value="Genomic_DNA"/>
</dbReference>
<evidence type="ECO:0000256" key="3">
    <source>
        <dbReference type="ARBA" id="ARBA00023125"/>
    </source>
</evidence>
<keyword evidence="2" id="KW-0805">Transcription regulation</keyword>
<dbReference type="Proteomes" id="UP001243364">
    <property type="component" value="Unassembled WGS sequence"/>
</dbReference>
<dbReference type="Pfam" id="PF03466">
    <property type="entry name" value="LysR_substrate"/>
    <property type="match status" value="1"/>
</dbReference>
<evidence type="ECO:0000256" key="1">
    <source>
        <dbReference type="ARBA" id="ARBA00009437"/>
    </source>
</evidence>
<keyword evidence="7" id="KW-1185">Reference proteome</keyword>